<organism evidence="2">
    <name type="scientific">viral metagenome</name>
    <dbReference type="NCBI Taxonomy" id="1070528"/>
    <lineage>
        <taxon>unclassified sequences</taxon>
        <taxon>metagenomes</taxon>
        <taxon>organismal metagenomes</taxon>
    </lineage>
</organism>
<accession>A0A6C0J644</accession>
<reference evidence="2" key="1">
    <citation type="journal article" date="2020" name="Nature">
        <title>Giant virus diversity and host interactions through global metagenomics.</title>
        <authorList>
            <person name="Schulz F."/>
            <person name="Roux S."/>
            <person name="Paez-Espino D."/>
            <person name="Jungbluth S."/>
            <person name="Walsh D.A."/>
            <person name="Denef V.J."/>
            <person name="McMahon K.D."/>
            <person name="Konstantinidis K.T."/>
            <person name="Eloe-Fadrosh E.A."/>
            <person name="Kyrpides N.C."/>
            <person name="Woyke T."/>
        </authorList>
    </citation>
    <scope>NUCLEOTIDE SEQUENCE</scope>
    <source>
        <strain evidence="2">GVMAG-M-3300025860-12</strain>
    </source>
</reference>
<dbReference type="EMBL" id="MN740324">
    <property type="protein sequence ID" value="QHU00231.1"/>
    <property type="molecule type" value="Genomic_DNA"/>
</dbReference>
<dbReference type="InterPro" id="IPR001173">
    <property type="entry name" value="Glyco_trans_2-like"/>
</dbReference>
<dbReference type="Gene3D" id="3.90.550.10">
    <property type="entry name" value="Spore Coat Polysaccharide Biosynthesis Protein SpsA, Chain A"/>
    <property type="match status" value="1"/>
</dbReference>
<protein>
    <recommendedName>
        <fullName evidence="1">Glycosyltransferase 2-like domain-containing protein</fullName>
    </recommendedName>
</protein>
<dbReference type="AlphaFoldDB" id="A0A6C0J644"/>
<name>A0A6C0J644_9ZZZZ</name>
<sequence>MELSFCITCMNRLHQISQTLLTNLKHNNNQSVEFILVDFNSSDGLKEYILDNNEFKRYLDTKQLKYNIIDRLKFWHASIAKNTAHNLATGKIVVNLDCDNYIGENGGDFIINIFKENNYNIILSQSKNIYGSGTFGRISLLKNNFIKLGGYDESFYPMGYQDTDLINRAVKYNLKLIHIDKNNKAIKNTKQDSIKNCNTNISYNKMEMFNKLKSNINIENNELTVNKYKNTIGI</sequence>
<proteinExistence type="predicted"/>
<feature type="domain" description="Glycosyltransferase 2-like" evidence="1">
    <location>
        <begin position="4"/>
        <end position="140"/>
    </location>
</feature>
<evidence type="ECO:0000313" key="2">
    <source>
        <dbReference type="EMBL" id="QHU00231.1"/>
    </source>
</evidence>
<dbReference type="SUPFAM" id="SSF53448">
    <property type="entry name" value="Nucleotide-diphospho-sugar transferases"/>
    <property type="match status" value="1"/>
</dbReference>
<evidence type="ECO:0000259" key="1">
    <source>
        <dbReference type="Pfam" id="PF00535"/>
    </source>
</evidence>
<dbReference type="CDD" id="cd00761">
    <property type="entry name" value="Glyco_tranf_GTA_type"/>
    <property type="match status" value="1"/>
</dbReference>
<dbReference type="Pfam" id="PF00535">
    <property type="entry name" value="Glycos_transf_2"/>
    <property type="match status" value="1"/>
</dbReference>
<dbReference type="InterPro" id="IPR029044">
    <property type="entry name" value="Nucleotide-diphossugar_trans"/>
</dbReference>